<comment type="caution">
    <text evidence="1">The sequence shown here is derived from an EMBL/GenBank/DDBJ whole genome shotgun (WGS) entry which is preliminary data.</text>
</comment>
<evidence type="ECO:0000313" key="1">
    <source>
        <dbReference type="EMBL" id="PSN96929.1"/>
    </source>
</evidence>
<accession>A0A2R6BE55</accession>
<dbReference type="Gene3D" id="1.10.1200.200">
    <property type="entry name" value="Protein of unknown function DUF3227"/>
    <property type="match status" value="1"/>
</dbReference>
<reference evidence="1 2" key="1">
    <citation type="submission" date="2017-04" db="EMBL/GenBank/DDBJ databases">
        <title>Novel microbial lineages endemic to geothermal iron-oxide mats fill important gaps in the evolutionary history of Archaea.</title>
        <authorList>
            <person name="Jay Z.J."/>
            <person name="Beam J.P."/>
            <person name="Dlakic M."/>
            <person name="Rusch D.B."/>
            <person name="Kozubal M.A."/>
            <person name="Inskeep W.P."/>
        </authorList>
    </citation>
    <scope>NUCLEOTIDE SEQUENCE [LARGE SCALE GENOMIC DNA]</scope>
    <source>
        <strain evidence="1">OSP_B</strain>
    </source>
</reference>
<evidence type="ECO:0000313" key="2">
    <source>
        <dbReference type="Proteomes" id="UP000240838"/>
    </source>
</evidence>
<dbReference type="AlphaFoldDB" id="A0A2R6BE55"/>
<sequence>MIEMKFDKLFKQAVEAAFSNFGVVGQLMIKDIENRMGKSYSSWWKKPEELSKVLDSIYGSGARSIERVILKELASLSGYDLPFDTNFSEALRKIKEHVERS</sequence>
<name>A0A2R6BE55_9ARCH</name>
<gene>
    <name evidence="1" type="ORF">B9P99_00050</name>
</gene>
<organism evidence="1 2">
    <name type="scientific">Candidatus Marsarchaeota G1 archaeon OSP_B</name>
    <dbReference type="NCBI Taxonomy" id="1978153"/>
    <lineage>
        <taxon>Archaea</taxon>
        <taxon>Candidatus Marsarchaeota</taxon>
        <taxon>Candidatus Marsarchaeota group 1</taxon>
    </lineage>
</organism>
<proteinExistence type="predicted"/>
<dbReference type="Proteomes" id="UP000240838">
    <property type="component" value="Unassembled WGS sequence"/>
</dbReference>
<dbReference type="InterPro" id="IPR044908">
    <property type="entry name" value="NitrOD5-like_sf"/>
</dbReference>
<protein>
    <submittedName>
        <fullName evidence="1">Uncharacterized protein</fullName>
    </submittedName>
</protein>
<dbReference type="EMBL" id="NEXA01000001">
    <property type="protein sequence ID" value="PSN96929.1"/>
    <property type="molecule type" value="Genomic_DNA"/>
</dbReference>